<reference evidence="2 3" key="1">
    <citation type="submission" date="2017-04" db="EMBL/GenBank/DDBJ databases">
        <title>Draft genome sequence of Tuber borchii Vittad., a whitish edible truffle.</title>
        <authorList>
            <consortium name="DOE Joint Genome Institute"/>
            <person name="Murat C."/>
            <person name="Kuo A."/>
            <person name="Barry K.W."/>
            <person name="Clum A."/>
            <person name="Dockter R.B."/>
            <person name="Fauchery L."/>
            <person name="Iotti M."/>
            <person name="Kohler A."/>
            <person name="Labutti K."/>
            <person name="Lindquist E.A."/>
            <person name="Lipzen A."/>
            <person name="Ohm R.A."/>
            <person name="Wang M."/>
            <person name="Grigoriev I.V."/>
            <person name="Zambonelli A."/>
            <person name="Martin F.M."/>
        </authorList>
    </citation>
    <scope>NUCLEOTIDE SEQUENCE [LARGE SCALE GENOMIC DNA]</scope>
    <source>
        <strain evidence="2 3">Tbo3840</strain>
    </source>
</reference>
<dbReference type="Proteomes" id="UP000244722">
    <property type="component" value="Unassembled WGS sequence"/>
</dbReference>
<evidence type="ECO:0000313" key="3">
    <source>
        <dbReference type="Proteomes" id="UP000244722"/>
    </source>
</evidence>
<keyword evidence="3" id="KW-1185">Reference proteome</keyword>
<organism evidence="2 3">
    <name type="scientific">Tuber borchii</name>
    <name type="common">White truffle</name>
    <dbReference type="NCBI Taxonomy" id="42251"/>
    <lineage>
        <taxon>Eukaryota</taxon>
        <taxon>Fungi</taxon>
        <taxon>Dikarya</taxon>
        <taxon>Ascomycota</taxon>
        <taxon>Pezizomycotina</taxon>
        <taxon>Pezizomycetes</taxon>
        <taxon>Pezizales</taxon>
        <taxon>Tuberaceae</taxon>
        <taxon>Tuber</taxon>
    </lineage>
</organism>
<evidence type="ECO:0000256" key="1">
    <source>
        <dbReference type="SAM" id="SignalP"/>
    </source>
</evidence>
<dbReference type="EMBL" id="NESQ01000017">
    <property type="protein sequence ID" value="PUU83152.1"/>
    <property type="molecule type" value="Genomic_DNA"/>
</dbReference>
<protein>
    <submittedName>
        <fullName evidence="2">Uncharacterized protein</fullName>
    </submittedName>
</protein>
<comment type="caution">
    <text evidence="2">The sequence shown here is derived from an EMBL/GenBank/DDBJ whole genome shotgun (WGS) entry which is preliminary data.</text>
</comment>
<feature type="chain" id="PRO_5015482185" evidence="1">
    <location>
        <begin position="26"/>
        <end position="69"/>
    </location>
</feature>
<feature type="signal peptide" evidence="1">
    <location>
        <begin position="1"/>
        <end position="25"/>
    </location>
</feature>
<gene>
    <name evidence="2" type="ORF">B9Z19DRAFT_1073551</name>
</gene>
<proteinExistence type="predicted"/>
<dbReference type="AlphaFoldDB" id="A0A2T7A5Y8"/>
<evidence type="ECO:0000313" key="2">
    <source>
        <dbReference type="EMBL" id="PUU83152.1"/>
    </source>
</evidence>
<sequence>MIIIGAFGNFILLIVLRSLLQTGSGAHMITGPALSLPIIHTRPSERYVAAIGPPRGGAYTHGSKFEAYQ</sequence>
<name>A0A2T7A5Y8_TUBBO</name>
<accession>A0A2T7A5Y8</accession>
<keyword evidence="1" id="KW-0732">Signal</keyword>